<comment type="caution">
    <text evidence="2">The sequence shown here is derived from an EMBL/GenBank/DDBJ whole genome shotgun (WGS) entry which is preliminary data.</text>
</comment>
<dbReference type="InterPro" id="IPR034660">
    <property type="entry name" value="DinB/YfiT-like"/>
</dbReference>
<dbReference type="InterPro" id="IPR024344">
    <property type="entry name" value="MDMPI_metal-binding"/>
</dbReference>
<evidence type="ECO:0000259" key="1">
    <source>
        <dbReference type="Pfam" id="PF11716"/>
    </source>
</evidence>
<sequence length="236" mass="24988">MPDQSSQAIVDDLLTEATRRLIRTTDGLADEEYAGPSGLPDWTRGHVLAHLTLNAEGMAGAIGGILEGERTPMYASQEARDADIAELAVASPTVIRARLLGATTDLADALDAVPDDQWDTTIDRVPGGRTFPAGDLPRMRLQEVEIHHADLAAGYSRTDWPAAFPVLLLDGLSMKGVSADLSFHAHASDLDRTWTFGEGGPTVTGTAADLGWWLTGRGTGDGLTSDSGSLPQIGTW</sequence>
<dbReference type="Gene3D" id="1.20.120.450">
    <property type="entry name" value="dinb family like domain"/>
    <property type="match status" value="1"/>
</dbReference>
<dbReference type="EMBL" id="BAABKM010000004">
    <property type="protein sequence ID" value="GAA4717307.1"/>
    <property type="molecule type" value="Genomic_DNA"/>
</dbReference>
<gene>
    <name evidence="2" type="ORF">GCM10023349_41480</name>
</gene>
<dbReference type="InterPro" id="IPR036527">
    <property type="entry name" value="SCP2_sterol-bd_dom_sf"/>
</dbReference>
<proteinExistence type="predicted"/>
<dbReference type="Proteomes" id="UP001499974">
    <property type="component" value="Unassembled WGS sequence"/>
</dbReference>
<feature type="domain" description="Mycothiol-dependent maleylpyruvate isomerase metal-binding" evidence="1">
    <location>
        <begin position="14"/>
        <end position="152"/>
    </location>
</feature>
<dbReference type="SUPFAM" id="SSF55718">
    <property type="entry name" value="SCP-like"/>
    <property type="match status" value="1"/>
</dbReference>
<dbReference type="SUPFAM" id="SSF109854">
    <property type="entry name" value="DinB/YfiT-like putative metalloenzymes"/>
    <property type="match status" value="1"/>
</dbReference>
<dbReference type="NCBIfam" id="TIGR03083">
    <property type="entry name" value="maleylpyruvate isomerase family mycothiol-dependent enzyme"/>
    <property type="match status" value="1"/>
</dbReference>
<evidence type="ECO:0000313" key="2">
    <source>
        <dbReference type="EMBL" id="GAA4717307.1"/>
    </source>
</evidence>
<dbReference type="Gene3D" id="3.30.1050.20">
    <property type="match status" value="1"/>
</dbReference>
<reference evidence="3" key="1">
    <citation type="journal article" date="2019" name="Int. J. Syst. Evol. Microbiol.">
        <title>The Global Catalogue of Microorganisms (GCM) 10K type strain sequencing project: providing services to taxonomists for standard genome sequencing and annotation.</title>
        <authorList>
            <consortium name="The Broad Institute Genomics Platform"/>
            <consortium name="The Broad Institute Genome Sequencing Center for Infectious Disease"/>
            <person name="Wu L."/>
            <person name="Ma J."/>
        </authorList>
    </citation>
    <scope>NUCLEOTIDE SEQUENCE [LARGE SCALE GENOMIC DNA]</scope>
    <source>
        <strain evidence="3">JCM 18531</strain>
    </source>
</reference>
<dbReference type="Pfam" id="PF11716">
    <property type="entry name" value="MDMPI_N"/>
    <property type="match status" value="1"/>
</dbReference>
<name>A0ABP8Y0D2_9ACTN</name>
<dbReference type="InterPro" id="IPR017517">
    <property type="entry name" value="Maleyloyr_isom"/>
</dbReference>
<evidence type="ECO:0000313" key="3">
    <source>
        <dbReference type="Proteomes" id="UP001499974"/>
    </source>
</evidence>
<dbReference type="RefSeq" id="WP_345523554.1">
    <property type="nucleotide sequence ID" value="NZ_BAABKM010000004.1"/>
</dbReference>
<keyword evidence="3" id="KW-1185">Reference proteome</keyword>
<accession>A0ABP8Y0D2</accession>
<dbReference type="GO" id="GO:0016853">
    <property type="term" value="F:isomerase activity"/>
    <property type="evidence" value="ECO:0007669"/>
    <property type="project" value="UniProtKB-KW"/>
</dbReference>
<protein>
    <submittedName>
        <fullName evidence="2">Maleylpyruvate isomerase family mycothiol-dependent enzyme</fullName>
    </submittedName>
</protein>
<organism evidence="2 3">
    <name type="scientific">Nocardioides conyzicola</name>
    <dbReference type="NCBI Taxonomy" id="1651781"/>
    <lineage>
        <taxon>Bacteria</taxon>
        <taxon>Bacillati</taxon>
        <taxon>Actinomycetota</taxon>
        <taxon>Actinomycetes</taxon>
        <taxon>Propionibacteriales</taxon>
        <taxon>Nocardioidaceae</taxon>
        <taxon>Nocardioides</taxon>
    </lineage>
</organism>
<keyword evidence="2" id="KW-0413">Isomerase</keyword>